<evidence type="ECO:0000259" key="5">
    <source>
        <dbReference type="PROSITE" id="PS51935"/>
    </source>
</evidence>
<reference evidence="6 7" key="1">
    <citation type="submission" date="2018-04" db="EMBL/GenBank/DDBJ databases">
        <authorList>
            <person name="Eckel V.P."/>
            <person name="Vogel R.F."/>
        </authorList>
    </citation>
    <scope>NUCLEOTIDE SEQUENCE [LARGE SCALE GENOMIC DNA]</scope>
    <source>
        <strain evidence="7">TMW 2.1764</strain>
    </source>
</reference>
<dbReference type="RefSeq" id="WP_152580155.1">
    <property type="nucleotide sequence ID" value="NZ_QDAG01000002.1"/>
</dbReference>
<evidence type="ECO:0000256" key="4">
    <source>
        <dbReference type="ARBA" id="ARBA00022807"/>
    </source>
</evidence>
<dbReference type="OrthoDB" id="3171425at2"/>
<dbReference type="GeneID" id="78126549"/>
<dbReference type="GO" id="GO:0006508">
    <property type="term" value="P:proteolysis"/>
    <property type="evidence" value="ECO:0007669"/>
    <property type="project" value="UniProtKB-KW"/>
</dbReference>
<dbReference type="Proteomes" id="UP000325415">
    <property type="component" value="Unassembled WGS sequence"/>
</dbReference>
<gene>
    <name evidence="6" type="ORF">DDE84_02430</name>
</gene>
<keyword evidence="7" id="KW-1185">Reference proteome</keyword>
<evidence type="ECO:0000313" key="7">
    <source>
        <dbReference type="Proteomes" id="UP000325415"/>
    </source>
</evidence>
<keyword evidence="3 6" id="KW-0378">Hydrolase</keyword>
<keyword evidence="4" id="KW-0788">Thiol protease</keyword>
<evidence type="ECO:0000313" key="6">
    <source>
        <dbReference type="EMBL" id="KAE8129673.1"/>
    </source>
</evidence>
<dbReference type="GO" id="GO:0008234">
    <property type="term" value="F:cysteine-type peptidase activity"/>
    <property type="evidence" value="ECO:0007669"/>
    <property type="project" value="UniProtKB-KW"/>
</dbReference>
<dbReference type="InterPro" id="IPR038765">
    <property type="entry name" value="Papain-like_cys_pep_sf"/>
</dbReference>
<protein>
    <submittedName>
        <fullName evidence="6">Peptidoglycan hydrolase</fullName>
    </submittedName>
</protein>
<evidence type="ECO:0000256" key="3">
    <source>
        <dbReference type="ARBA" id="ARBA00022801"/>
    </source>
</evidence>
<dbReference type="EMBL" id="QDAG01000002">
    <property type="protein sequence ID" value="KAE8129673.1"/>
    <property type="molecule type" value="Genomic_DNA"/>
</dbReference>
<dbReference type="InterPro" id="IPR036365">
    <property type="entry name" value="PGBD-like_sf"/>
</dbReference>
<dbReference type="Gene3D" id="3.90.1720.10">
    <property type="entry name" value="endopeptidase domain like (from Nostoc punctiforme)"/>
    <property type="match status" value="1"/>
</dbReference>
<dbReference type="AlphaFoldDB" id="A0A5N6RY69"/>
<dbReference type="InterPro" id="IPR057370">
    <property type="entry name" value="ELLD"/>
</dbReference>
<organism evidence="6 7">
    <name type="scientific">Bifidobacterium tibiigranuli</name>
    <dbReference type="NCBI Taxonomy" id="2172043"/>
    <lineage>
        <taxon>Bacteria</taxon>
        <taxon>Bacillati</taxon>
        <taxon>Actinomycetota</taxon>
        <taxon>Actinomycetes</taxon>
        <taxon>Bifidobacteriales</taxon>
        <taxon>Bifidobacteriaceae</taxon>
        <taxon>Bifidobacterium</taxon>
    </lineage>
</organism>
<keyword evidence="2" id="KW-0645">Protease</keyword>
<accession>A0A5N6RY69</accession>
<feature type="domain" description="NlpC/P60" evidence="5">
    <location>
        <begin position="1"/>
        <end position="142"/>
    </location>
</feature>
<dbReference type="SUPFAM" id="SSF54001">
    <property type="entry name" value="Cysteine proteinases"/>
    <property type="match status" value="1"/>
</dbReference>
<sequence length="263" mass="28301">MGNLNTLINRMRYWCQTVSLGYSQNDRWNIRPGGNCDCSSLVIWCLREAGFDTGSATYTGNMSAQLTARGWSRIANDGNPQAGDILLNDRDHVAVYLGGGQLAQASYSEHRTATGQGGDQTGQETNIRAYYDFPWNCYLRYTGGTTPTPTPAASNKLTVDGDCGPATVRRWQQVMGTTADGVISGQLHPDGTYARPNLYAVAYGPGGSDLIRAVQRRLGLTADGLMGPGTIKAIQRHLGVTPDGSFGPATVRALQSRLNTNTF</sequence>
<comment type="similarity">
    <text evidence="1">Belongs to the peptidase C40 family.</text>
</comment>
<proteinExistence type="inferred from homology"/>
<name>A0A5N6RY69_9BIFI</name>
<evidence type="ECO:0000256" key="1">
    <source>
        <dbReference type="ARBA" id="ARBA00007074"/>
    </source>
</evidence>
<dbReference type="PROSITE" id="PS51935">
    <property type="entry name" value="NLPC_P60"/>
    <property type="match status" value="1"/>
</dbReference>
<comment type="caution">
    <text evidence="6">The sequence shown here is derived from an EMBL/GenBank/DDBJ whole genome shotgun (WGS) entry which is preliminary data.</text>
</comment>
<dbReference type="InterPro" id="IPR000064">
    <property type="entry name" value="NLP_P60_dom"/>
</dbReference>
<dbReference type="SUPFAM" id="SSF47090">
    <property type="entry name" value="PGBD-like"/>
    <property type="match status" value="1"/>
</dbReference>
<dbReference type="Pfam" id="PF25309">
    <property type="entry name" value="ELLD"/>
    <property type="match status" value="2"/>
</dbReference>
<evidence type="ECO:0000256" key="2">
    <source>
        <dbReference type="ARBA" id="ARBA00022670"/>
    </source>
</evidence>